<gene>
    <name evidence="7" type="ORF">ACFPP9_05955</name>
</gene>
<evidence type="ECO:0000256" key="5">
    <source>
        <dbReference type="SAM" id="Phobius"/>
    </source>
</evidence>
<evidence type="ECO:0000256" key="3">
    <source>
        <dbReference type="ARBA" id="ARBA00022989"/>
    </source>
</evidence>
<dbReference type="GO" id="GO:0016874">
    <property type="term" value="F:ligase activity"/>
    <property type="evidence" value="ECO:0007669"/>
    <property type="project" value="UniProtKB-KW"/>
</dbReference>
<dbReference type="PANTHER" id="PTHR37422:SF13">
    <property type="entry name" value="LIPOPOLYSACCHARIDE BIOSYNTHESIS PROTEIN PA4999-RELATED"/>
    <property type="match status" value="1"/>
</dbReference>
<dbReference type="InterPro" id="IPR007016">
    <property type="entry name" value="O-antigen_ligase-rel_domated"/>
</dbReference>
<evidence type="ECO:0000259" key="6">
    <source>
        <dbReference type="Pfam" id="PF04932"/>
    </source>
</evidence>
<feature type="transmembrane region" description="Helical" evidence="5">
    <location>
        <begin position="235"/>
        <end position="262"/>
    </location>
</feature>
<dbReference type="RefSeq" id="WP_266343301.1">
    <property type="nucleotide sequence ID" value="NZ_JAPKNH010000002.1"/>
</dbReference>
<feature type="domain" description="O-antigen ligase-related" evidence="6">
    <location>
        <begin position="217"/>
        <end position="354"/>
    </location>
</feature>
<keyword evidence="8" id="KW-1185">Reference proteome</keyword>
<feature type="transmembrane region" description="Helical" evidence="5">
    <location>
        <begin position="375"/>
        <end position="394"/>
    </location>
</feature>
<dbReference type="InterPro" id="IPR051533">
    <property type="entry name" value="WaaL-like"/>
</dbReference>
<comment type="subcellular location">
    <subcellularLocation>
        <location evidence="1">Membrane</location>
        <topology evidence="1">Multi-pass membrane protein</topology>
    </subcellularLocation>
</comment>
<evidence type="ECO:0000313" key="8">
    <source>
        <dbReference type="Proteomes" id="UP001596150"/>
    </source>
</evidence>
<keyword evidence="7" id="KW-0436">Ligase</keyword>
<feature type="transmembrane region" description="Helical" evidence="5">
    <location>
        <begin position="400"/>
        <end position="417"/>
    </location>
</feature>
<feature type="transmembrane region" description="Helical" evidence="5">
    <location>
        <begin position="111"/>
        <end position="131"/>
    </location>
</feature>
<organism evidence="7 8">
    <name type="scientific">Kaistia terrae</name>
    <dbReference type="NCBI Taxonomy" id="537017"/>
    <lineage>
        <taxon>Bacteria</taxon>
        <taxon>Pseudomonadati</taxon>
        <taxon>Pseudomonadota</taxon>
        <taxon>Alphaproteobacteria</taxon>
        <taxon>Hyphomicrobiales</taxon>
        <taxon>Kaistiaceae</taxon>
        <taxon>Kaistia</taxon>
    </lineage>
</organism>
<dbReference type="PANTHER" id="PTHR37422">
    <property type="entry name" value="TEICHURONIC ACID BIOSYNTHESIS PROTEIN TUAE"/>
    <property type="match status" value="1"/>
</dbReference>
<feature type="transmembrane region" description="Helical" evidence="5">
    <location>
        <begin position="53"/>
        <end position="72"/>
    </location>
</feature>
<evidence type="ECO:0000256" key="4">
    <source>
        <dbReference type="ARBA" id="ARBA00023136"/>
    </source>
</evidence>
<feature type="transmembrane region" description="Helical" evidence="5">
    <location>
        <begin position="347"/>
        <end position="368"/>
    </location>
</feature>
<feature type="transmembrane region" description="Helical" evidence="5">
    <location>
        <begin position="84"/>
        <end position="105"/>
    </location>
</feature>
<accession>A0ABW0PSI0</accession>
<evidence type="ECO:0000256" key="2">
    <source>
        <dbReference type="ARBA" id="ARBA00022692"/>
    </source>
</evidence>
<keyword evidence="4 5" id="KW-0472">Membrane</keyword>
<evidence type="ECO:0000256" key="1">
    <source>
        <dbReference type="ARBA" id="ARBA00004141"/>
    </source>
</evidence>
<dbReference type="EMBL" id="JBHSML010000002">
    <property type="protein sequence ID" value="MFC5515308.1"/>
    <property type="molecule type" value="Genomic_DNA"/>
</dbReference>
<feature type="transmembrane region" description="Helical" evidence="5">
    <location>
        <begin position="143"/>
        <end position="164"/>
    </location>
</feature>
<dbReference type="Pfam" id="PF04932">
    <property type="entry name" value="Wzy_C"/>
    <property type="match status" value="1"/>
</dbReference>
<feature type="transmembrane region" description="Helical" evidence="5">
    <location>
        <begin position="205"/>
        <end position="223"/>
    </location>
</feature>
<keyword evidence="3 5" id="KW-1133">Transmembrane helix</keyword>
<comment type="caution">
    <text evidence="7">The sequence shown here is derived from an EMBL/GenBank/DDBJ whole genome shotgun (WGS) entry which is preliminary data.</text>
</comment>
<reference evidence="8" key="1">
    <citation type="journal article" date="2019" name="Int. J. Syst. Evol. Microbiol.">
        <title>The Global Catalogue of Microorganisms (GCM) 10K type strain sequencing project: providing services to taxonomists for standard genome sequencing and annotation.</title>
        <authorList>
            <consortium name="The Broad Institute Genomics Platform"/>
            <consortium name="The Broad Institute Genome Sequencing Center for Infectious Disease"/>
            <person name="Wu L."/>
            <person name="Ma J."/>
        </authorList>
    </citation>
    <scope>NUCLEOTIDE SEQUENCE [LARGE SCALE GENOMIC DNA]</scope>
    <source>
        <strain evidence="8">KACC 12633</strain>
    </source>
</reference>
<proteinExistence type="predicted"/>
<keyword evidence="2 5" id="KW-0812">Transmembrane</keyword>
<dbReference type="Proteomes" id="UP001596150">
    <property type="component" value="Unassembled WGS sequence"/>
</dbReference>
<name>A0ABW0PSI0_9HYPH</name>
<sequence length="432" mass="46509">MDPSPSFPAAPSFAAITARAARPSGLAASRFEFVLACAVVFFAPMNVLRLPSFYFTASDAFACLCLGFMVLNRSIHLKPLGPGTAYWLFGLALMIGALLASSLLAGAVDRGLILSMQYLFAYFLLPIILLARPWPQTTILMKVFVASIVVMILHGIYVVDFVGVTNSTFVSGNGRLLGFVERANECGSLIALTVPMILSMAAMRTMHPLIALAILPLVAYGIMLTGSNTALYAMLYGLGVFFLATLTPLRAVVGVTAILLLWSAPNLPVISDHLPAVFQKRVLTGLETGNLNEAGTFVGRMQLNQEAVRLGGEALLVGHGADQYREISEWHAPVHNLYLLIWNEGGLIALAGFLIMLTGGVIALAIPLRYRGGRPVFVCGFATLSLFAILINAVPHVYGRFWAVPILLSLAPAITFLNEGPTWQRKSTARRS</sequence>
<protein>
    <submittedName>
        <fullName evidence="7">O-antigen ligase family protein</fullName>
    </submittedName>
</protein>
<evidence type="ECO:0000313" key="7">
    <source>
        <dbReference type="EMBL" id="MFC5515308.1"/>
    </source>
</evidence>